<keyword evidence="3" id="KW-1185">Reference proteome</keyword>
<dbReference type="RefSeq" id="WP_341420022.1">
    <property type="nucleotide sequence ID" value="NZ_JBBPCC010000038.1"/>
</dbReference>
<keyword evidence="1" id="KW-0472">Membrane</keyword>
<evidence type="ECO:0000313" key="2">
    <source>
        <dbReference type="EMBL" id="MEK8132896.1"/>
    </source>
</evidence>
<protein>
    <recommendedName>
        <fullName evidence="4">Hemolysin XhlA</fullName>
    </recommendedName>
</protein>
<accession>A0ABU9DVJ5</accession>
<evidence type="ECO:0000256" key="1">
    <source>
        <dbReference type="SAM" id="Phobius"/>
    </source>
</evidence>
<sequence length="98" mass="11130">MTQDETKKLSEQLTGVRLDLARLETKLDAIKDLNKKVDTIEDIAKEALQSTRSAHKRLEDIKNGEIKTLTDNQTWLWRSVMAALIGGLINLLWKGFGH</sequence>
<feature type="transmembrane region" description="Helical" evidence="1">
    <location>
        <begin position="75"/>
        <end position="93"/>
    </location>
</feature>
<dbReference type="EMBL" id="JBBPCC010000038">
    <property type="protein sequence ID" value="MEK8132896.1"/>
    <property type="molecule type" value="Genomic_DNA"/>
</dbReference>
<dbReference type="Proteomes" id="UP001469365">
    <property type="component" value="Unassembled WGS sequence"/>
</dbReference>
<keyword evidence="1" id="KW-0812">Transmembrane</keyword>
<organism evidence="2 3">
    <name type="scientific">Paenibacillus filicis</name>
    <dbReference type="NCBI Taxonomy" id="669464"/>
    <lineage>
        <taxon>Bacteria</taxon>
        <taxon>Bacillati</taxon>
        <taxon>Bacillota</taxon>
        <taxon>Bacilli</taxon>
        <taxon>Bacillales</taxon>
        <taxon>Paenibacillaceae</taxon>
        <taxon>Paenibacillus</taxon>
    </lineage>
</organism>
<keyword evidence="1" id="KW-1133">Transmembrane helix</keyword>
<name>A0ABU9DVJ5_9BACL</name>
<reference evidence="2 3" key="1">
    <citation type="submission" date="2024-04" db="EMBL/GenBank/DDBJ databases">
        <title>draft genome sequnece of Paenibacillus filicis.</title>
        <authorList>
            <person name="Kim D.-U."/>
        </authorList>
    </citation>
    <scope>NUCLEOTIDE SEQUENCE [LARGE SCALE GENOMIC DNA]</scope>
    <source>
        <strain evidence="2 3">KACC14197</strain>
    </source>
</reference>
<evidence type="ECO:0008006" key="4">
    <source>
        <dbReference type="Google" id="ProtNLM"/>
    </source>
</evidence>
<evidence type="ECO:0000313" key="3">
    <source>
        <dbReference type="Proteomes" id="UP001469365"/>
    </source>
</evidence>
<comment type="caution">
    <text evidence="2">The sequence shown here is derived from an EMBL/GenBank/DDBJ whole genome shotgun (WGS) entry which is preliminary data.</text>
</comment>
<proteinExistence type="predicted"/>
<gene>
    <name evidence="2" type="ORF">WMW72_33945</name>
</gene>